<evidence type="ECO:0000256" key="1">
    <source>
        <dbReference type="SAM" id="MobiDB-lite"/>
    </source>
</evidence>
<dbReference type="EMBL" id="JAUSUB010000003">
    <property type="protein sequence ID" value="MDQ0269189.1"/>
    <property type="molecule type" value="Genomic_DNA"/>
</dbReference>
<comment type="caution">
    <text evidence="2">The sequence shown here is derived from an EMBL/GenBank/DDBJ whole genome shotgun (WGS) entry which is preliminary data.</text>
</comment>
<protein>
    <submittedName>
        <fullName evidence="2">Uncharacterized protein</fullName>
    </submittedName>
</protein>
<feature type="region of interest" description="Disordered" evidence="1">
    <location>
        <begin position="1"/>
        <end position="23"/>
    </location>
</feature>
<feature type="region of interest" description="Disordered" evidence="1">
    <location>
        <begin position="39"/>
        <end position="73"/>
    </location>
</feature>
<evidence type="ECO:0000313" key="2">
    <source>
        <dbReference type="EMBL" id="MDQ0269189.1"/>
    </source>
</evidence>
<organism evidence="2 3">
    <name type="scientific">Cytobacillus purgationiresistens</name>
    <dbReference type="NCBI Taxonomy" id="863449"/>
    <lineage>
        <taxon>Bacteria</taxon>
        <taxon>Bacillati</taxon>
        <taxon>Bacillota</taxon>
        <taxon>Bacilli</taxon>
        <taxon>Bacillales</taxon>
        <taxon>Bacillaceae</taxon>
        <taxon>Cytobacillus</taxon>
    </lineage>
</organism>
<name>A0ABU0AD59_9BACI</name>
<reference evidence="2 3" key="1">
    <citation type="submission" date="2023-07" db="EMBL/GenBank/DDBJ databases">
        <title>Genomic Encyclopedia of Type Strains, Phase IV (KMG-IV): sequencing the most valuable type-strain genomes for metagenomic binning, comparative biology and taxonomic classification.</title>
        <authorList>
            <person name="Goeker M."/>
        </authorList>
    </citation>
    <scope>NUCLEOTIDE SEQUENCE [LARGE SCALE GENOMIC DNA]</scope>
    <source>
        <strain evidence="2 3">DSM 23494</strain>
    </source>
</reference>
<dbReference type="Proteomes" id="UP001238088">
    <property type="component" value="Unassembled WGS sequence"/>
</dbReference>
<evidence type="ECO:0000313" key="3">
    <source>
        <dbReference type="Proteomes" id="UP001238088"/>
    </source>
</evidence>
<accession>A0ABU0AD59</accession>
<feature type="compositionally biased region" description="Basic and acidic residues" evidence="1">
    <location>
        <begin position="45"/>
        <end position="56"/>
    </location>
</feature>
<gene>
    <name evidence="2" type="ORF">J2S17_001059</name>
</gene>
<keyword evidence="3" id="KW-1185">Reference proteome</keyword>
<proteinExistence type="predicted"/>
<feature type="compositionally biased region" description="Polar residues" evidence="1">
    <location>
        <begin position="1"/>
        <end position="16"/>
    </location>
</feature>
<sequence length="73" mass="8366">MVNGTSHIPESMNPHTQIGIKKGRKGEYFQTLEWGRNGKPIQRTDWTDHGRGDHVNPHSHPAIFKDGSWSFKE</sequence>